<dbReference type="WBParaSite" id="SMUV_0000668901-mRNA-1">
    <property type="protein sequence ID" value="SMUV_0000668901-mRNA-1"/>
    <property type="gene ID" value="SMUV_0000668901"/>
</dbReference>
<proteinExistence type="predicted"/>
<reference evidence="2" key="1">
    <citation type="submission" date="2017-02" db="UniProtKB">
        <authorList>
            <consortium name="WormBaseParasite"/>
        </authorList>
    </citation>
    <scope>IDENTIFICATION</scope>
</reference>
<organism evidence="1 2">
    <name type="scientific">Syphacia muris</name>
    <dbReference type="NCBI Taxonomy" id="451379"/>
    <lineage>
        <taxon>Eukaryota</taxon>
        <taxon>Metazoa</taxon>
        <taxon>Ecdysozoa</taxon>
        <taxon>Nematoda</taxon>
        <taxon>Chromadorea</taxon>
        <taxon>Rhabditida</taxon>
        <taxon>Spirurina</taxon>
        <taxon>Oxyuridomorpha</taxon>
        <taxon>Oxyuroidea</taxon>
        <taxon>Oxyuridae</taxon>
        <taxon>Syphacia</taxon>
    </lineage>
</organism>
<dbReference type="AlphaFoldDB" id="A0A0N5APU9"/>
<protein>
    <submittedName>
        <fullName evidence="2">Uncharacterized protein</fullName>
    </submittedName>
</protein>
<evidence type="ECO:0000313" key="1">
    <source>
        <dbReference type="Proteomes" id="UP000046393"/>
    </source>
</evidence>
<name>A0A0N5APU9_9BILA</name>
<evidence type="ECO:0000313" key="2">
    <source>
        <dbReference type="WBParaSite" id="SMUV_0000668901-mRNA-1"/>
    </source>
</evidence>
<keyword evidence="1" id="KW-1185">Reference proteome</keyword>
<dbReference type="Proteomes" id="UP000046393">
    <property type="component" value="Unplaced"/>
</dbReference>
<sequence length="90" mass="10290">MSLPVMQGICTGDSKGLNLWSDGRMLQMFMKLVELFGKLSALKSGIDFRTLQDQDRYGQLALYWNRRIRGNFLLLVMGSETSEVNREAEL</sequence>
<accession>A0A0N5APU9</accession>